<evidence type="ECO:0000313" key="4">
    <source>
        <dbReference type="Proteomes" id="UP000266272"/>
    </source>
</evidence>
<reference evidence="3 4" key="1">
    <citation type="journal article" date="2018" name="PLoS Pathog.">
        <title>Evolution of structural diversity of trichothecenes, a family of toxins produced by plant pathogenic and entomopathogenic fungi.</title>
        <authorList>
            <person name="Proctor R.H."/>
            <person name="McCormick S.P."/>
            <person name="Kim H.S."/>
            <person name="Cardoza R.E."/>
            <person name="Stanley A.M."/>
            <person name="Lindo L."/>
            <person name="Kelly A."/>
            <person name="Brown D.W."/>
            <person name="Lee T."/>
            <person name="Vaughan M.M."/>
            <person name="Alexander N.J."/>
            <person name="Busman M."/>
            <person name="Gutierrez S."/>
        </authorList>
    </citation>
    <scope>NUCLEOTIDE SEQUENCE [LARGE SCALE GENOMIC DNA]</scope>
    <source>
        <strain evidence="3 4">IBT 40837</strain>
    </source>
</reference>
<feature type="region of interest" description="Disordered" evidence="1">
    <location>
        <begin position="462"/>
        <end position="491"/>
    </location>
</feature>
<evidence type="ECO:0000259" key="2">
    <source>
        <dbReference type="PROSITE" id="PS50011"/>
    </source>
</evidence>
<dbReference type="PROSITE" id="PS50011">
    <property type="entry name" value="PROTEIN_KINASE_DOM"/>
    <property type="match status" value="1"/>
</dbReference>
<dbReference type="EMBL" id="PXOA01000553">
    <property type="protein sequence ID" value="RFU74248.1"/>
    <property type="molecule type" value="Genomic_DNA"/>
</dbReference>
<feature type="domain" description="Protein kinase" evidence="2">
    <location>
        <begin position="207"/>
        <end position="526"/>
    </location>
</feature>
<dbReference type="OrthoDB" id="1911848at2759"/>
<feature type="compositionally biased region" description="Basic and acidic residues" evidence="1">
    <location>
        <begin position="403"/>
        <end position="414"/>
    </location>
</feature>
<dbReference type="AlphaFoldDB" id="A0A395NDQ7"/>
<dbReference type="Gene3D" id="1.10.510.10">
    <property type="entry name" value="Transferase(Phosphotransferase) domain 1"/>
    <property type="match status" value="1"/>
</dbReference>
<proteinExistence type="predicted"/>
<name>A0A395NDQ7_TRIAR</name>
<accession>A0A395NDQ7</accession>
<evidence type="ECO:0000256" key="1">
    <source>
        <dbReference type="SAM" id="MobiDB-lite"/>
    </source>
</evidence>
<dbReference type="InterPro" id="IPR011009">
    <property type="entry name" value="Kinase-like_dom_sf"/>
</dbReference>
<dbReference type="GO" id="GO:0005524">
    <property type="term" value="F:ATP binding"/>
    <property type="evidence" value="ECO:0007669"/>
    <property type="project" value="InterPro"/>
</dbReference>
<keyword evidence="4" id="KW-1185">Reference proteome</keyword>
<feature type="compositionally biased region" description="Polar residues" evidence="1">
    <location>
        <begin position="464"/>
        <end position="477"/>
    </location>
</feature>
<feature type="region of interest" description="Disordered" evidence="1">
    <location>
        <begin position="403"/>
        <end position="425"/>
    </location>
</feature>
<dbReference type="STRING" id="490622.A0A395NDQ7"/>
<dbReference type="PANTHER" id="PTHR37542">
    <property type="entry name" value="HELO DOMAIN-CONTAINING PROTEIN-RELATED"/>
    <property type="match status" value="1"/>
</dbReference>
<dbReference type="PANTHER" id="PTHR37542:SF1">
    <property type="entry name" value="PRION-INHIBITION AND PROPAGATION HELO DOMAIN-CONTAINING PROTEIN"/>
    <property type="match status" value="1"/>
</dbReference>
<dbReference type="InterPro" id="IPR000719">
    <property type="entry name" value="Prot_kinase_dom"/>
</dbReference>
<dbReference type="Proteomes" id="UP000266272">
    <property type="component" value="Unassembled WGS sequence"/>
</dbReference>
<comment type="caution">
    <text evidence="3">The sequence shown here is derived from an EMBL/GenBank/DDBJ whole genome shotgun (WGS) entry which is preliminary data.</text>
</comment>
<gene>
    <name evidence="3" type="ORF">TARUN_8010</name>
</gene>
<protein>
    <recommendedName>
        <fullName evidence="2">Protein kinase domain-containing protein</fullName>
    </recommendedName>
</protein>
<dbReference type="SUPFAM" id="SSF56112">
    <property type="entry name" value="Protein kinase-like (PK-like)"/>
    <property type="match status" value="1"/>
</dbReference>
<evidence type="ECO:0000313" key="3">
    <source>
        <dbReference type="EMBL" id="RFU74248.1"/>
    </source>
</evidence>
<sequence length="567" mass="63470">MVDPFGDLGLIGTIDTTYHRGKELVALCKAFANAESRLHESVVRVEACWLKIQMQLEFVRRLEPQLNEWHKNVQQQTLDVLLHKLQAANTKLSGLVKKPDTLPNGAGEETIIVEVRRLKYAFVRDSLAEAISDLEVWQGIFDPSWFLMVKIAGPEVDQQLYLMSQQQSVSMHKETKAAIPTAQHLRRALKPMDIDSTQKTIFLPPDGLITESVQSLAYSPVRMARRADSGQLVVLDPITCTSRANVNSALRDIRNFARRLQQTDPFTFGLLQCKGILNEEDSNSSDTKIGTAIPPTGLSFVFRMPSTHPHTQSLRHRLLGGLNSEHDSLSARFDLARQLVKAVSYVHLYDFVHKNIRPETILILSKGNHKPANVGADDAIGTYSETAVLVGFDVLRDAEGKTHRLGDDDREKNLYRHPHRQGKSPEIDYNMRHDIYSVGVCLLEIGLWGSFVEYDEVEEKGRTSLGTSNIRPSSLGSQLGADGSSMSGSELLKSPERVKDRLLQLARGTLRRRMGNKYSKVVETCLTCLDQNNEDFGDEKEFQDVDGIAVGARYIEKVVQKLGEISV</sequence>
<organism evidence="3 4">
    <name type="scientific">Trichoderma arundinaceum</name>
    <dbReference type="NCBI Taxonomy" id="490622"/>
    <lineage>
        <taxon>Eukaryota</taxon>
        <taxon>Fungi</taxon>
        <taxon>Dikarya</taxon>
        <taxon>Ascomycota</taxon>
        <taxon>Pezizomycotina</taxon>
        <taxon>Sordariomycetes</taxon>
        <taxon>Hypocreomycetidae</taxon>
        <taxon>Hypocreales</taxon>
        <taxon>Hypocreaceae</taxon>
        <taxon>Trichoderma</taxon>
    </lineage>
</organism>
<dbReference type="GO" id="GO:0004672">
    <property type="term" value="F:protein kinase activity"/>
    <property type="evidence" value="ECO:0007669"/>
    <property type="project" value="InterPro"/>
</dbReference>